<sequence>MNALPSIIYMDSMMNVKEDPTLYYGKICSDCFNCLHIAALIDEKILCMHGRLSPDLNNLDQIRNLRRPTDVPNSDLLCDFLWSDKCKEVKGWGMNDRGVPYTFGANIVTEFLQKHDLDIGCRAHQIWISTFDSLCLYCSFHFKMINNLALHAH</sequence>
<accession>A0ACB9EF44</accession>
<dbReference type="EMBL" id="CM042048">
    <property type="protein sequence ID" value="KAI3757218.1"/>
    <property type="molecule type" value="Genomic_DNA"/>
</dbReference>
<keyword evidence="2" id="KW-1185">Reference proteome</keyword>
<protein>
    <submittedName>
        <fullName evidence="1">Uncharacterized protein</fullName>
    </submittedName>
</protein>
<name>A0ACB9EF44_ARCLA</name>
<gene>
    <name evidence="1" type="ORF">L6452_04752</name>
</gene>
<organism evidence="1 2">
    <name type="scientific">Arctium lappa</name>
    <name type="common">Greater burdock</name>
    <name type="synonym">Lappa major</name>
    <dbReference type="NCBI Taxonomy" id="4217"/>
    <lineage>
        <taxon>Eukaryota</taxon>
        <taxon>Viridiplantae</taxon>
        <taxon>Streptophyta</taxon>
        <taxon>Embryophyta</taxon>
        <taxon>Tracheophyta</taxon>
        <taxon>Spermatophyta</taxon>
        <taxon>Magnoliopsida</taxon>
        <taxon>eudicotyledons</taxon>
        <taxon>Gunneridae</taxon>
        <taxon>Pentapetalae</taxon>
        <taxon>asterids</taxon>
        <taxon>campanulids</taxon>
        <taxon>Asterales</taxon>
        <taxon>Asteraceae</taxon>
        <taxon>Carduoideae</taxon>
        <taxon>Cardueae</taxon>
        <taxon>Arctiinae</taxon>
        <taxon>Arctium</taxon>
    </lineage>
</organism>
<reference evidence="2" key="1">
    <citation type="journal article" date="2022" name="Mol. Ecol. Resour.">
        <title>The genomes of chicory, endive, great burdock and yacon provide insights into Asteraceae palaeo-polyploidization history and plant inulin production.</title>
        <authorList>
            <person name="Fan W."/>
            <person name="Wang S."/>
            <person name="Wang H."/>
            <person name="Wang A."/>
            <person name="Jiang F."/>
            <person name="Liu H."/>
            <person name="Zhao H."/>
            <person name="Xu D."/>
            <person name="Zhang Y."/>
        </authorList>
    </citation>
    <scope>NUCLEOTIDE SEQUENCE [LARGE SCALE GENOMIC DNA]</scope>
    <source>
        <strain evidence="2">cv. Niubang</strain>
    </source>
</reference>
<reference evidence="1 2" key="2">
    <citation type="journal article" date="2022" name="Mol. Ecol. Resour.">
        <title>The genomes of chicory, endive, great burdock and yacon provide insights into Asteraceae paleo-polyploidization history and plant inulin production.</title>
        <authorList>
            <person name="Fan W."/>
            <person name="Wang S."/>
            <person name="Wang H."/>
            <person name="Wang A."/>
            <person name="Jiang F."/>
            <person name="Liu H."/>
            <person name="Zhao H."/>
            <person name="Xu D."/>
            <person name="Zhang Y."/>
        </authorList>
    </citation>
    <scope>NUCLEOTIDE SEQUENCE [LARGE SCALE GENOMIC DNA]</scope>
    <source>
        <strain evidence="2">cv. Niubang</strain>
    </source>
</reference>
<dbReference type="Proteomes" id="UP001055879">
    <property type="component" value="Linkage Group LG02"/>
</dbReference>
<proteinExistence type="predicted"/>
<evidence type="ECO:0000313" key="1">
    <source>
        <dbReference type="EMBL" id="KAI3757218.1"/>
    </source>
</evidence>
<evidence type="ECO:0000313" key="2">
    <source>
        <dbReference type="Proteomes" id="UP001055879"/>
    </source>
</evidence>
<comment type="caution">
    <text evidence="1">The sequence shown here is derived from an EMBL/GenBank/DDBJ whole genome shotgun (WGS) entry which is preliminary data.</text>
</comment>